<dbReference type="AlphaFoldDB" id="Q74M62"/>
<dbReference type="Pfam" id="PF01546">
    <property type="entry name" value="Peptidase_M20"/>
    <property type="match status" value="1"/>
</dbReference>
<dbReference type="SUPFAM" id="SSF55031">
    <property type="entry name" value="Bacterial exopeptidase dimerisation domain"/>
    <property type="match status" value="1"/>
</dbReference>
<keyword evidence="2" id="KW-0378">Hydrolase</keyword>
<dbReference type="InterPro" id="IPR002933">
    <property type="entry name" value="Peptidase_M20"/>
</dbReference>
<dbReference type="EMBL" id="AE017199">
    <property type="protein sequence ID" value="AAR39352.1"/>
    <property type="molecule type" value="Genomic_DNA"/>
</dbReference>
<reference evidence="4 5" key="1">
    <citation type="journal article" date="2003" name="Proc. Natl. Acad. Sci. U.S.A.">
        <title>The genome of Nanoarchaeum equitans: insights into early archaeal evolution and derived parasitism.</title>
        <authorList>
            <person name="Waters E."/>
            <person name="Hohn M.J."/>
            <person name="Ahel I."/>
            <person name="Graham D.E."/>
            <person name="Adams M.D."/>
            <person name="Barnstead M."/>
            <person name="Beeson K.Y."/>
            <person name="Bibbs L."/>
            <person name="Bolanos R."/>
            <person name="Keller M."/>
            <person name="Kretz K."/>
            <person name="Lin X."/>
            <person name="Mathur E."/>
            <person name="Ni J."/>
            <person name="Podar M."/>
            <person name="Richardson T."/>
            <person name="Sutton G.G."/>
            <person name="Simon M."/>
            <person name="Soll D."/>
            <person name="Stetter K.O."/>
            <person name="Short J.M."/>
            <person name="Noordewier M."/>
        </authorList>
    </citation>
    <scope>NUCLEOTIDE SEQUENCE [LARGE SCALE GENOMIC DNA]</scope>
    <source>
        <strain evidence="4 5">Kin4-M</strain>
    </source>
</reference>
<dbReference type="InterPro" id="IPR011650">
    <property type="entry name" value="Peptidase_M20_dimer"/>
</dbReference>
<dbReference type="HOGENOM" id="CLU_021802_2_3_2"/>
<evidence type="ECO:0000313" key="5">
    <source>
        <dbReference type="Proteomes" id="UP000000578"/>
    </source>
</evidence>
<dbReference type="NCBIfam" id="NF006399">
    <property type="entry name" value="PRK08651.1-2"/>
    <property type="match status" value="1"/>
</dbReference>
<dbReference type="InterPro" id="IPR036264">
    <property type="entry name" value="Bact_exopeptidase_dim_dom"/>
</dbReference>
<dbReference type="GO" id="GO:0016787">
    <property type="term" value="F:hydrolase activity"/>
    <property type="evidence" value="ECO:0007669"/>
    <property type="project" value="UniProtKB-KW"/>
</dbReference>
<gene>
    <name evidence="4" type="ordered locus">NEQ511</name>
</gene>
<evidence type="ECO:0000259" key="3">
    <source>
        <dbReference type="Pfam" id="PF07687"/>
    </source>
</evidence>
<dbReference type="KEGG" id="neq:NEQ511"/>
<dbReference type="Gene3D" id="3.30.70.360">
    <property type="match status" value="1"/>
</dbReference>
<dbReference type="Gene3D" id="3.40.630.10">
    <property type="entry name" value="Zn peptidases"/>
    <property type="match status" value="1"/>
</dbReference>
<dbReference type="STRING" id="228908.NEQ511"/>
<dbReference type="EnsemblBacteria" id="AAR39352">
    <property type="protein sequence ID" value="AAR39352"/>
    <property type="gene ID" value="NEQ511"/>
</dbReference>
<dbReference type="Pfam" id="PF07687">
    <property type="entry name" value="M20_dimer"/>
    <property type="match status" value="1"/>
</dbReference>
<dbReference type="PANTHER" id="PTHR43808">
    <property type="entry name" value="ACETYLORNITHINE DEACETYLASE"/>
    <property type="match status" value="1"/>
</dbReference>
<dbReference type="SUPFAM" id="SSF53187">
    <property type="entry name" value="Zn-dependent exopeptidases"/>
    <property type="match status" value="1"/>
</dbReference>
<dbReference type="Proteomes" id="UP000000578">
    <property type="component" value="Chromosome"/>
</dbReference>
<dbReference type="InterPro" id="IPR050072">
    <property type="entry name" value="Peptidase_M20A"/>
</dbReference>
<evidence type="ECO:0000256" key="1">
    <source>
        <dbReference type="ARBA" id="ARBA00022723"/>
    </source>
</evidence>
<dbReference type="PANTHER" id="PTHR43808:SF32">
    <property type="entry name" value="ARGE_DAPE-RELATED DEACYLASE"/>
    <property type="match status" value="1"/>
</dbReference>
<protein>
    <submittedName>
        <fullName evidence="4">NEQ511</fullName>
    </submittedName>
</protein>
<accession>Q74M62</accession>
<keyword evidence="1" id="KW-0479">Metal-binding</keyword>
<name>Q74M62_NANEQ</name>
<feature type="domain" description="Peptidase M20 dimerisation" evidence="3">
    <location>
        <begin position="158"/>
        <end position="274"/>
    </location>
</feature>
<evidence type="ECO:0000256" key="2">
    <source>
        <dbReference type="ARBA" id="ARBA00022801"/>
    </source>
</evidence>
<dbReference type="GO" id="GO:0046872">
    <property type="term" value="F:metal ion binding"/>
    <property type="evidence" value="ECO:0007669"/>
    <property type="project" value="UniProtKB-KW"/>
</dbReference>
<proteinExistence type="predicted"/>
<organism evidence="4 5">
    <name type="scientific">Nanoarchaeum equitans (strain Kin4-M)</name>
    <dbReference type="NCBI Taxonomy" id="228908"/>
    <lineage>
        <taxon>Archaea</taxon>
        <taxon>Nanobdellota</taxon>
        <taxon>Candidatus Nanoarchaeia</taxon>
        <taxon>Nanoarchaeales</taxon>
        <taxon>Nanoarchaeaceae</taxon>
        <taxon>Nanoarchaeum</taxon>
    </lineage>
</organism>
<sequence>MIDMDFFLQLLKFKTFNPNKEEKEKAAKFIKNYLENKGFDVEIIYSENDTPNILAKYPGKGKKVAFVTHFDVVPPGEGWNTDPFDPKVEGNKIIARGAADDKSAIVASIAGIENAKEINVQPILAIAGGEETQESTQFFEQIDSDIALVIDTGPYVSIGSSGFLGINIYVEGKQVHSAHAYRGENAIYNAAKVIEFIEHISKAFEKTLLSKYQFIEHYDRVPVRVNPTKIEVKPNVINIIPGEVKIYVNARTVPEYDNDYVFNKVSDLLKEFASKNNIKLRIEKDKLELPPWVSDGEHVDKFIQLTKDLLGEKKILELGGTDGYHFYKRGIKVIQFGPMREENNIHGPNEFVYIEDVERVAEVIKRVVENGL</sequence>
<evidence type="ECO:0000313" key="4">
    <source>
        <dbReference type="EMBL" id="AAR39352.1"/>
    </source>
</evidence>
<dbReference type="BioCyc" id="NEQU228908:GJB6-543-MONOMER"/>
<keyword evidence="5" id="KW-1185">Reference proteome</keyword>